<keyword evidence="2" id="KW-1185">Reference proteome</keyword>
<reference evidence="3" key="2">
    <citation type="submission" date="2025-08" db="UniProtKB">
        <authorList>
            <consortium name="RefSeq"/>
        </authorList>
    </citation>
    <scope>IDENTIFICATION</scope>
    <source>
        <tissue evidence="3">Young leaves</tissue>
    </source>
</reference>
<evidence type="ECO:0000313" key="3">
    <source>
        <dbReference type="RefSeq" id="XP_038971034.1"/>
    </source>
</evidence>
<dbReference type="GeneID" id="120104251"/>
<name>A0A8B8ZGV3_PHODC</name>
<dbReference type="RefSeq" id="XP_038971034.1">
    <property type="nucleotide sequence ID" value="XM_039115106.1"/>
</dbReference>
<organism evidence="2 3">
    <name type="scientific">Phoenix dactylifera</name>
    <name type="common">Date palm</name>
    <dbReference type="NCBI Taxonomy" id="42345"/>
    <lineage>
        <taxon>Eukaryota</taxon>
        <taxon>Viridiplantae</taxon>
        <taxon>Streptophyta</taxon>
        <taxon>Embryophyta</taxon>
        <taxon>Tracheophyta</taxon>
        <taxon>Spermatophyta</taxon>
        <taxon>Magnoliopsida</taxon>
        <taxon>Liliopsida</taxon>
        <taxon>Arecaceae</taxon>
        <taxon>Coryphoideae</taxon>
        <taxon>Phoeniceae</taxon>
        <taxon>Phoenix</taxon>
    </lineage>
</organism>
<protein>
    <submittedName>
        <fullName evidence="3">Probable metal-nicotianamine transporter YSL12</fullName>
    </submittedName>
</protein>
<sequence>MKRIILPQVAFQQSSRPSNLHQASHAPLQAPILWPSRTSPIFDLSLCHQRDSRGGKPGETQEAEELEMEAAAEESSHQLLLRKAEEEEALSIERQFDGKRVPARREQLTVRAFAASGLLGVM</sequence>
<dbReference type="AlphaFoldDB" id="A0A8B8ZGV3"/>
<proteinExistence type="predicted"/>
<dbReference type="Proteomes" id="UP000228380">
    <property type="component" value="Chromosome 17"/>
</dbReference>
<dbReference type="KEGG" id="pda:120104251"/>
<reference evidence="2" key="1">
    <citation type="journal article" date="2019" name="Nat. Commun.">
        <title>Genome-wide association mapping of date palm fruit traits.</title>
        <authorList>
            <person name="Hazzouri K.M."/>
            <person name="Gros-Balthazard M."/>
            <person name="Flowers J.M."/>
            <person name="Copetti D."/>
            <person name="Lemansour A."/>
            <person name="Lebrun M."/>
            <person name="Masmoudi K."/>
            <person name="Ferrand S."/>
            <person name="Dhar M.I."/>
            <person name="Fresquez Z.A."/>
            <person name="Rosas U."/>
            <person name="Zhang J."/>
            <person name="Talag J."/>
            <person name="Lee S."/>
            <person name="Kudrna D."/>
            <person name="Powell R.F."/>
            <person name="Leitch I.J."/>
            <person name="Krueger R.R."/>
            <person name="Wing R.A."/>
            <person name="Amiri K.M.A."/>
            <person name="Purugganan M.D."/>
        </authorList>
    </citation>
    <scope>NUCLEOTIDE SEQUENCE [LARGE SCALE GENOMIC DNA]</scope>
    <source>
        <strain evidence="2">cv. Khalas</strain>
    </source>
</reference>
<feature type="region of interest" description="Disordered" evidence="1">
    <location>
        <begin position="48"/>
        <end position="68"/>
    </location>
</feature>
<evidence type="ECO:0000256" key="1">
    <source>
        <dbReference type="SAM" id="MobiDB-lite"/>
    </source>
</evidence>
<accession>A0A8B8ZGV3</accession>
<gene>
    <name evidence="3" type="primary">LOC120104251</name>
</gene>
<evidence type="ECO:0000313" key="2">
    <source>
        <dbReference type="Proteomes" id="UP000228380"/>
    </source>
</evidence>